<dbReference type="PROSITE" id="PS51257">
    <property type="entry name" value="PROKAR_LIPOPROTEIN"/>
    <property type="match status" value="1"/>
</dbReference>
<accession>N8YF86</accession>
<dbReference type="AlphaFoldDB" id="N8YF86"/>
<dbReference type="RefSeq" id="WP_004825315.1">
    <property type="nucleotide sequence ID" value="NZ_KB849460.1"/>
</dbReference>
<keyword evidence="1" id="KW-0472">Membrane</keyword>
<reference evidence="2 3" key="1">
    <citation type="submission" date="2013-02" db="EMBL/GenBank/DDBJ databases">
        <title>The Genome Sequence of Acinetobacter bereziniae NIPH 3.</title>
        <authorList>
            <consortium name="The Broad Institute Genome Sequencing Platform"/>
            <consortium name="The Broad Institute Genome Sequencing Center for Infectious Disease"/>
            <person name="Cerqueira G."/>
            <person name="Feldgarden M."/>
            <person name="Courvalin P."/>
            <person name="Perichon B."/>
            <person name="Grillot-Courvalin C."/>
            <person name="Clermont D."/>
            <person name="Rocha E."/>
            <person name="Yoon E.-J."/>
            <person name="Nemec A."/>
            <person name="Walker B."/>
            <person name="Young S.K."/>
            <person name="Zeng Q."/>
            <person name="Gargeya S."/>
            <person name="Fitzgerald M."/>
            <person name="Haas B."/>
            <person name="Abouelleil A."/>
            <person name="Alvarado L."/>
            <person name="Arachchi H.M."/>
            <person name="Berlin A.M."/>
            <person name="Chapman S.B."/>
            <person name="Dewar J."/>
            <person name="Goldberg J."/>
            <person name="Griggs A."/>
            <person name="Gujja S."/>
            <person name="Hansen M."/>
            <person name="Howarth C."/>
            <person name="Imamovic A."/>
            <person name="Larimer J."/>
            <person name="McCowan C."/>
            <person name="Murphy C."/>
            <person name="Neiman D."/>
            <person name="Pearson M."/>
            <person name="Priest M."/>
            <person name="Roberts A."/>
            <person name="Saif S."/>
            <person name="Shea T."/>
            <person name="Sisk P."/>
            <person name="Sykes S."/>
            <person name="Wortman J."/>
            <person name="Nusbaum C."/>
            <person name="Birren B."/>
        </authorList>
    </citation>
    <scope>NUCLEOTIDE SEQUENCE [LARGE SCALE GENOMIC DNA]</scope>
    <source>
        <strain evidence="2 3">NIPH 3</strain>
    </source>
</reference>
<dbReference type="PATRIC" id="fig|1217651.3.peg.3924"/>
<protein>
    <submittedName>
        <fullName evidence="2">Uncharacterized protein</fullName>
    </submittedName>
</protein>
<evidence type="ECO:0000313" key="3">
    <source>
        <dbReference type="Proteomes" id="UP000013270"/>
    </source>
</evidence>
<keyword evidence="1" id="KW-1133">Transmembrane helix</keyword>
<dbReference type="Proteomes" id="UP000013270">
    <property type="component" value="Unassembled WGS sequence"/>
</dbReference>
<dbReference type="HOGENOM" id="CLU_1648426_0_0_6"/>
<name>N8YF86_ACIBZ</name>
<feature type="transmembrane region" description="Helical" evidence="1">
    <location>
        <begin position="6"/>
        <end position="25"/>
    </location>
</feature>
<dbReference type="EMBL" id="APPK01000054">
    <property type="protein sequence ID" value="ENV19934.1"/>
    <property type="molecule type" value="Genomic_DNA"/>
</dbReference>
<sequence length="160" mass="19148">MLTKNILFLFSLIIGLLLIGCIYLTSTFHKLDFVESNLLKYRAINVCMRMPNEKIPSYFWTSMDYEIKKIKFIDRNQRVKFYTAILVVCGDKISRNHEQSLIFYENVKIEDTELLINSLKEFINRHKYKNVSGGEIQMLEKWVEYFNVKLKEKSYENIHN</sequence>
<organism evidence="2 3">
    <name type="scientific">Acinetobacter bereziniae NIPH 3</name>
    <dbReference type="NCBI Taxonomy" id="1217651"/>
    <lineage>
        <taxon>Bacteria</taxon>
        <taxon>Pseudomonadati</taxon>
        <taxon>Pseudomonadota</taxon>
        <taxon>Gammaproteobacteria</taxon>
        <taxon>Moraxellales</taxon>
        <taxon>Moraxellaceae</taxon>
        <taxon>Acinetobacter</taxon>
    </lineage>
</organism>
<proteinExistence type="predicted"/>
<evidence type="ECO:0000313" key="2">
    <source>
        <dbReference type="EMBL" id="ENV19934.1"/>
    </source>
</evidence>
<keyword evidence="1" id="KW-0812">Transmembrane</keyword>
<gene>
    <name evidence="2" type="ORF">F963_03979</name>
</gene>
<evidence type="ECO:0000256" key="1">
    <source>
        <dbReference type="SAM" id="Phobius"/>
    </source>
</evidence>
<comment type="caution">
    <text evidence="2">The sequence shown here is derived from an EMBL/GenBank/DDBJ whole genome shotgun (WGS) entry which is preliminary data.</text>
</comment>